<sequence length="553" mass="64229">MSLLETVSPLLGKLSNWTGLCLLRKFLRKTWWQMIRILGRPKRLNPRGRTGPKLKIAEVLTSESEDTHDTCCCDLQDKVFDRVRETINLEAVQQYCTELRKSLQPSGDTDGFVVIDLATQMCGSFKISWKVVFRDDVSWLLKVPSAGVPDRFIEAHAEALRSEVYTMRLLRRETTIPIPEVFAFSDTCSNKLGVPFILMQFIEGKPLYEFWEDKRASEDFMTMRRTRCLNDIAAAMVQLDKFTFDKAGALKFDETGQPSGIGPMMAVDVDREYWKSHDDNMDDEWTWVIHEPFETERDYYMADINRLSKPVVYERPENDDWDNGWKGLYDLFFDSLEKIHPDQAKGFVLAHPDLSSANIIVSDEGVVRASIDRDKAHIVPRTFGNDRFPNWLGEDWTHCEFEKPRESAETLKYYRSIYVEAIEFHRMDQSKGSAKNRAQFGERDEFSKENTRTRKSLIYACLHRMGIETIFNIKHQILTKLIDEMITIIEEETGEKIRPLSEEEESKVPQQEQNKLFTPKNVLHALGTGQLRNDHRRYLSLGFEGLLRRCGES</sequence>
<dbReference type="EMBL" id="JAPQKO010000003">
    <property type="protein sequence ID" value="KAJ5171733.1"/>
    <property type="molecule type" value="Genomic_DNA"/>
</dbReference>
<dbReference type="Proteomes" id="UP001146351">
    <property type="component" value="Unassembled WGS sequence"/>
</dbReference>
<keyword evidence="3" id="KW-1185">Reference proteome</keyword>
<dbReference type="Gene3D" id="3.30.200.20">
    <property type="entry name" value="Phosphorylase Kinase, domain 1"/>
    <property type="match status" value="1"/>
</dbReference>
<dbReference type="InterPro" id="IPR011009">
    <property type="entry name" value="Kinase-like_dom_sf"/>
</dbReference>
<reference evidence="2" key="1">
    <citation type="submission" date="2022-11" db="EMBL/GenBank/DDBJ databases">
        <authorList>
            <person name="Petersen C."/>
        </authorList>
    </citation>
    <scope>NUCLEOTIDE SEQUENCE</scope>
    <source>
        <strain evidence="2">IBT 21917</strain>
    </source>
</reference>
<dbReference type="InterPro" id="IPR051678">
    <property type="entry name" value="AGP_Transferase"/>
</dbReference>
<evidence type="ECO:0000313" key="2">
    <source>
        <dbReference type="EMBL" id="KAJ5171733.1"/>
    </source>
</evidence>
<name>A0A9W9I9T0_9EURO</name>
<dbReference type="SUPFAM" id="SSF56112">
    <property type="entry name" value="Protein kinase-like (PK-like)"/>
    <property type="match status" value="1"/>
</dbReference>
<dbReference type="PANTHER" id="PTHR21310">
    <property type="entry name" value="AMINOGLYCOSIDE PHOSPHOTRANSFERASE-RELATED-RELATED"/>
    <property type="match status" value="1"/>
</dbReference>
<evidence type="ECO:0000313" key="3">
    <source>
        <dbReference type="Proteomes" id="UP001146351"/>
    </source>
</evidence>
<organism evidence="2 3">
    <name type="scientific">Penicillium capsulatum</name>
    <dbReference type="NCBI Taxonomy" id="69766"/>
    <lineage>
        <taxon>Eukaryota</taxon>
        <taxon>Fungi</taxon>
        <taxon>Dikarya</taxon>
        <taxon>Ascomycota</taxon>
        <taxon>Pezizomycotina</taxon>
        <taxon>Eurotiomycetes</taxon>
        <taxon>Eurotiomycetidae</taxon>
        <taxon>Eurotiales</taxon>
        <taxon>Aspergillaceae</taxon>
        <taxon>Penicillium</taxon>
    </lineage>
</organism>
<dbReference type="PANTHER" id="PTHR21310:SF51">
    <property type="entry name" value="AMINOGLYCOSIDE PHOSPHOTRANSFERASE DOMAIN-CONTAINING PROTEIN"/>
    <property type="match status" value="1"/>
</dbReference>
<gene>
    <name evidence="2" type="ORF">N7492_004326</name>
</gene>
<dbReference type="Pfam" id="PF01636">
    <property type="entry name" value="APH"/>
    <property type="match status" value="1"/>
</dbReference>
<reference evidence="2" key="2">
    <citation type="journal article" date="2023" name="IMA Fungus">
        <title>Comparative genomic study of the Penicillium genus elucidates a diverse pangenome and 15 lateral gene transfer events.</title>
        <authorList>
            <person name="Petersen C."/>
            <person name="Sorensen T."/>
            <person name="Nielsen M.R."/>
            <person name="Sondergaard T.E."/>
            <person name="Sorensen J.L."/>
            <person name="Fitzpatrick D.A."/>
            <person name="Frisvad J.C."/>
            <person name="Nielsen K.L."/>
        </authorList>
    </citation>
    <scope>NUCLEOTIDE SEQUENCE</scope>
    <source>
        <strain evidence="2">IBT 21917</strain>
    </source>
</reference>
<accession>A0A9W9I9T0</accession>
<dbReference type="OrthoDB" id="10003767at2759"/>
<comment type="caution">
    <text evidence="2">The sequence shown here is derived from an EMBL/GenBank/DDBJ whole genome shotgun (WGS) entry which is preliminary data.</text>
</comment>
<protein>
    <recommendedName>
        <fullName evidence="1">Aminoglycoside phosphotransferase domain-containing protein</fullName>
    </recommendedName>
</protein>
<proteinExistence type="predicted"/>
<dbReference type="InterPro" id="IPR002575">
    <property type="entry name" value="Aminoglycoside_PTrfase"/>
</dbReference>
<evidence type="ECO:0000259" key="1">
    <source>
        <dbReference type="Pfam" id="PF01636"/>
    </source>
</evidence>
<feature type="domain" description="Aminoglycoside phosphotransferase" evidence="1">
    <location>
        <begin position="138"/>
        <end position="380"/>
    </location>
</feature>
<dbReference type="AlphaFoldDB" id="A0A9W9I9T0"/>